<organism evidence="1">
    <name type="scientific">Arundo donax</name>
    <name type="common">Giant reed</name>
    <name type="synonym">Donax arundinaceus</name>
    <dbReference type="NCBI Taxonomy" id="35708"/>
    <lineage>
        <taxon>Eukaryota</taxon>
        <taxon>Viridiplantae</taxon>
        <taxon>Streptophyta</taxon>
        <taxon>Embryophyta</taxon>
        <taxon>Tracheophyta</taxon>
        <taxon>Spermatophyta</taxon>
        <taxon>Magnoliopsida</taxon>
        <taxon>Liliopsida</taxon>
        <taxon>Poales</taxon>
        <taxon>Poaceae</taxon>
        <taxon>PACMAD clade</taxon>
        <taxon>Arundinoideae</taxon>
        <taxon>Arundineae</taxon>
        <taxon>Arundo</taxon>
    </lineage>
</organism>
<name>A0A0A9A5D6_ARUDO</name>
<dbReference type="AlphaFoldDB" id="A0A0A9A5D6"/>
<evidence type="ECO:0000313" key="1">
    <source>
        <dbReference type="EMBL" id="JAD44205.1"/>
    </source>
</evidence>
<reference evidence="1" key="2">
    <citation type="journal article" date="2015" name="Data Brief">
        <title>Shoot transcriptome of the giant reed, Arundo donax.</title>
        <authorList>
            <person name="Barrero R.A."/>
            <person name="Guerrero F.D."/>
            <person name="Moolhuijzen P."/>
            <person name="Goolsby J.A."/>
            <person name="Tidwell J."/>
            <person name="Bellgard S.E."/>
            <person name="Bellgard M.I."/>
        </authorList>
    </citation>
    <scope>NUCLEOTIDE SEQUENCE</scope>
    <source>
        <tissue evidence="1">Shoot tissue taken approximately 20 cm above the soil surface</tissue>
    </source>
</reference>
<dbReference type="EMBL" id="GBRH01253690">
    <property type="protein sequence ID" value="JAD44205.1"/>
    <property type="molecule type" value="Transcribed_RNA"/>
</dbReference>
<protein>
    <submittedName>
        <fullName evidence="1">Uncharacterized protein</fullName>
    </submittedName>
</protein>
<proteinExistence type="predicted"/>
<reference evidence="1" key="1">
    <citation type="submission" date="2014-09" db="EMBL/GenBank/DDBJ databases">
        <authorList>
            <person name="Magalhaes I.L.F."/>
            <person name="Oliveira U."/>
            <person name="Santos F.R."/>
            <person name="Vidigal T.H.D.A."/>
            <person name="Brescovit A.D."/>
            <person name="Santos A.J."/>
        </authorList>
    </citation>
    <scope>NUCLEOTIDE SEQUENCE</scope>
    <source>
        <tissue evidence="1">Shoot tissue taken approximately 20 cm above the soil surface</tissue>
    </source>
</reference>
<sequence length="29" mass="2940">MYFCDILSLQAGVPNLDFSSGGSCAAAVC</sequence>
<accession>A0A0A9A5D6</accession>